<feature type="domain" description="C-JID" evidence="3">
    <location>
        <begin position="441"/>
        <end position="560"/>
    </location>
</feature>
<dbReference type="PANTHER" id="PTHR11017">
    <property type="entry name" value="LEUCINE-RICH REPEAT-CONTAINING PROTEIN"/>
    <property type="match status" value="1"/>
</dbReference>
<evidence type="ECO:0000259" key="3">
    <source>
        <dbReference type="Pfam" id="PF20160"/>
    </source>
</evidence>
<dbReference type="Gene3D" id="3.40.50.10140">
    <property type="entry name" value="Toll/interleukin-1 receptor homology (TIR) domain"/>
    <property type="match status" value="1"/>
</dbReference>
<dbReference type="AlphaFoldDB" id="A0AA35ZQJ3"/>
<dbReference type="InterPro" id="IPR035897">
    <property type="entry name" value="Toll_tir_struct_dom_sf"/>
</dbReference>
<dbReference type="InterPro" id="IPR032675">
    <property type="entry name" value="LRR_dom_sf"/>
</dbReference>
<keyword evidence="5" id="KW-1185">Reference proteome</keyword>
<sequence length="618" mass="70603">MAILRSLVRIRQVESWRKALVDASNISGWEPKHIANGDESKGIKQIVVEISHKLHLVTSSADENLIGMEARLQGLRSELQVGIWKAEDVLRICAMDATTELDMIQAITFNYNKDYLLQDLPPIVANTNHLRWIDWHGDFASPLLTNFPQRTLCHLHLRNSSQKQLWEGYKLLPNLKTIELWDLDNLIMTPDFEGLPNLERFILYGSRLKKLETLSFIGCPKLFKLSTIQQQNMEKLPHFLLDNSGDEVASYVESIPNFFVNCWRCGCSNLGGVECCLEDPSLSHNNMKPCLRDNNMNHIGFRSFPKDLRKLDLSYCDMGDEHISSSVWELHNLKTLNLLGNAFSRLNFHLLRFPQLKCLNVSQCKGLVELSELPSSIAVVVADGCSSLETFGDISNCKWLWKVLVLESNKLSPLYGDILLDSMLQGNASEDYFISIILQHQIPNRFVGWLFRGNKFTLHLPKDWYDEFCGFLICFVDTLTYPDINIVIKQEVDDDILFEIWKESTEIVEPVYGDQTKTYVGYVPFGSLRHTTLSNLSYNMISVSMEAGHVNETCVGVELVPRKSKGDRPQTTKVATNSSEFWDEEDYGSKTFTIQQDDPKSSIHIIWRPLNGIMTTSY</sequence>
<dbReference type="Pfam" id="PF20160">
    <property type="entry name" value="C-JID"/>
    <property type="match status" value="1"/>
</dbReference>
<organism evidence="4 5">
    <name type="scientific">Lactuca saligna</name>
    <name type="common">Willowleaf lettuce</name>
    <dbReference type="NCBI Taxonomy" id="75948"/>
    <lineage>
        <taxon>Eukaryota</taxon>
        <taxon>Viridiplantae</taxon>
        <taxon>Streptophyta</taxon>
        <taxon>Embryophyta</taxon>
        <taxon>Tracheophyta</taxon>
        <taxon>Spermatophyta</taxon>
        <taxon>Magnoliopsida</taxon>
        <taxon>eudicotyledons</taxon>
        <taxon>Gunneridae</taxon>
        <taxon>Pentapetalae</taxon>
        <taxon>asterids</taxon>
        <taxon>campanulids</taxon>
        <taxon>Asterales</taxon>
        <taxon>Asteraceae</taxon>
        <taxon>Cichorioideae</taxon>
        <taxon>Cichorieae</taxon>
        <taxon>Lactucinae</taxon>
        <taxon>Lactuca</taxon>
    </lineage>
</organism>
<proteinExistence type="predicted"/>
<dbReference type="InterPro" id="IPR044974">
    <property type="entry name" value="Disease_R_plants"/>
</dbReference>
<reference evidence="4" key="1">
    <citation type="submission" date="2023-04" db="EMBL/GenBank/DDBJ databases">
        <authorList>
            <person name="Vijverberg K."/>
            <person name="Xiong W."/>
            <person name="Schranz E."/>
        </authorList>
    </citation>
    <scope>NUCLEOTIDE SEQUENCE</scope>
</reference>
<dbReference type="Proteomes" id="UP001177003">
    <property type="component" value="Chromosome 8"/>
</dbReference>
<dbReference type="InterPro" id="IPR045344">
    <property type="entry name" value="C-JID"/>
</dbReference>
<evidence type="ECO:0000256" key="2">
    <source>
        <dbReference type="ARBA" id="ARBA00022737"/>
    </source>
</evidence>
<dbReference type="PANTHER" id="PTHR11017:SF340">
    <property type="entry name" value="NB-ARC-RELATED"/>
    <property type="match status" value="1"/>
</dbReference>
<gene>
    <name evidence="4" type="ORF">LSALG_LOCUS35875</name>
</gene>
<keyword evidence="2" id="KW-0677">Repeat</keyword>
<name>A0AA35ZQJ3_LACSI</name>
<protein>
    <recommendedName>
        <fullName evidence="3">C-JID domain-containing protein</fullName>
    </recommendedName>
</protein>
<dbReference type="GO" id="GO:0006952">
    <property type="term" value="P:defense response"/>
    <property type="evidence" value="ECO:0007669"/>
    <property type="project" value="InterPro"/>
</dbReference>
<evidence type="ECO:0000256" key="1">
    <source>
        <dbReference type="ARBA" id="ARBA00022614"/>
    </source>
</evidence>
<dbReference type="EMBL" id="OX465084">
    <property type="protein sequence ID" value="CAI9297038.1"/>
    <property type="molecule type" value="Genomic_DNA"/>
</dbReference>
<dbReference type="Gene3D" id="3.80.10.10">
    <property type="entry name" value="Ribonuclease Inhibitor"/>
    <property type="match status" value="2"/>
</dbReference>
<accession>A0AA35ZQJ3</accession>
<dbReference type="SUPFAM" id="SSF52058">
    <property type="entry name" value="L domain-like"/>
    <property type="match status" value="1"/>
</dbReference>
<keyword evidence="1" id="KW-0433">Leucine-rich repeat</keyword>
<evidence type="ECO:0000313" key="5">
    <source>
        <dbReference type="Proteomes" id="UP001177003"/>
    </source>
</evidence>
<evidence type="ECO:0000313" key="4">
    <source>
        <dbReference type="EMBL" id="CAI9297038.1"/>
    </source>
</evidence>